<keyword evidence="8" id="KW-1185">Reference proteome</keyword>
<dbReference type="SUPFAM" id="SSF53098">
    <property type="entry name" value="Ribonuclease H-like"/>
    <property type="match status" value="1"/>
</dbReference>
<dbReference type="GO" id="GO:0005634">
    <property type="term" value="C:nucleus"/>
    <property type="evidence" value="ECO:0007669"/>
    <property type="project" value="UniProtKB-SubCell"/>
</dbReference>
<name>A0A226DIF5_FOLCA</name>
<gene>
    <name evidence="7" type="ORF">Fcan01_20019</name>
</gene>
<dbReference type="GO" id="GO:0008270">
    <property type="term" value="F:zinc ion binding"/>
    <property type="evidence" value="ECO:0007669"/>
    <property type="project" value="UniProtKB-KW"/>
</dbReference>
<dbReference type="InterPro" id="IPR052035">
    <property type="entry name" value="ZnF_BED_domain_contain"/>
</dbReference>
<evidence type="ECO:0000256" key="1">
    <source>
        <dbReference type="ARBA" id="ARBA00004123"/>
    </source>
</evidence>
<keyword evidence="4" id="KW-0862">Zinc</keyword>
<protein>
    <submittedName>
        <fullName evidence="7">Transposable element Hobo transposase</fullName>
    </submittedName>
</protein>
<organism evidence="7 8">
    <name type="scientific">Folsomia candida</name>
    <name type="common">Springtail</name>
    <dbReference type="NCBI Taxonomy" id="158441"/>
    <lineage>
        <taxon>Eukaryota</taxon>
        <taxon>Metazoa</taxon>
        <taxon>Ecdysozoa</taxon>
        <taxon>Arthropoda</taxon>
        <taxon>Hexapoda</taxon>
        <taxon>Collembola</taxon>
        <taxon>Entomobryomorpha</taxon>
        <taxon>Isotomoidea</taxon>
        <taxon>Isotomidae</taxon>
        <taxon>Proisotominae</taxon>
        <taxon>Folsomia</taxon>
    </lineage>
</organism>
<dbReference type="OrthoDB" id="1607513at2759"/>
<reference evidence="7 8" key="1">
    <citation type="submission" date="2015-12" db="EMBL/GenBank/DDBJ databases">
        <title>The genome of Folsomia candida.</title>
        <authorList>
            <person name="Faddeeva A."/>
            <person name="Derks M.F."/>
            <person name="Anvar Y."/>
            <person name="Smit S."/>
            <person name="Van Straalen N."/>
            <person name="Roelofs D."/>
        </authorList>
    </citation>
    <scope>NUCLEOTIDE SEQUENCE [LARGE SCALE GENOMIC DNA]</scope>
    <source>
        <strain evidence="7 8">VU population</strain>
        <tissue evidence="7">Whole body</tissue>
    </source>
</reference>
<comment type="caution">
    <text evidence="7">The sequence shown here is derived from an EMBL/GenBank/DDBJ whole genome shotgun (WGS) entry which is preliminary data.</text>
</comment>
<dbReference type="SUPFAM" id="SSF140996">
    <property type="entry name" value="Hermes dimerisation domain"/>
    <property type="match status" value="1"/>
</dbReference>
<dbReference type="AlphaFoldDB" id="A0A226DIF5"/>
<evidence type="ECO:0000256" key="4">
    <source>
        <dbReference type="ARBA" id="ARBA00022833"/>
    </source>
</evidence>
<dbReference type="Proteomes" id="UP000198287">
    <property type="component" value="Unassembled WGS sequence"/>
</dbReference>
<keyword evidence="6" id="KW-0175">Coiled coil</keyword>
<keyword evidence="5" id="KW-0539">Nucleus</keyword>
<evidence type="ECO:0000313" key="8">
    <source>
        <dbReference type="Proteomes" id="UP000198287"/>
    </source>
</evidence>
<evidence type="ECO:0000313" key="7">
    <source>
        <dbReference type="EMBL" id="OXA44910.1"/>
    </source>
</evidence>
<feature type="coiled-coil region" evidence="6">
    <location>
        <begin position="138"/>
        <end position="165"/>
    </location>
</feature>
<dbReference type="EMBL" id="LNIX01000018">
    <property type="protein sequence ID" value="OXA44910.1"/>
    <property type="molecule type" value="Genomic_DNA"/>
</dbReference>
<dbReference type="PANTHER" id="PTHR46481">
    <property type="entry name" value="ZINC FINGER BED DOMAIN-CONTAINING PROTEIN 4"/>
    <property type="match status" value="1"/>
</dbReference>
<dbReference type="InterPro" id="IPR012337">
    <property type="entry name" value="RNaseH-like_sf"/>
</dbReference>
<comment type="subcellular location">
    <subcellularLocation>
        <location evidence="1">Nucleus</location>
    </subcellularLocation>
</comment>
<evidence type="ECO:0000256" key="5">
    <source>
        <dbReference type="ARBA" id="ARBA00023242"/>
    </source>
</evidence>
<dbReference type="PANTHER" id="PTHR46481:SF10">
    <property type="entry name" value="ZINC FINGER BED DOMAIN-CONTAINING PROTEIN 39"/>
    <property type="match status" value="1"/>
</dbReference>
<evidence type="ECO:0000256" key="2">
    <source>
        <dbReference type="ARBA" id="ARBA00022723"/>
    </source>
</evidence>
<evidence type="ECO:0000256" key="3">
    <source>
        <dbReference type="ARBA" id="ARBA00022771"/>
    </source>
</evidence>
<keyword evidence="3" id="KW-0863">Zinc-finger</keyword>
<sequence>MYHSSQSGLVGSFGLQGSGIFIYHTNPTLSTLLPFARAPLDGLGSRFARIRLLSDFIPVLITMAELKQPKISFGEDAAPKSPEIRHPKWASLLLPYFEFIEKQFKKSGQRSRLWYKLRCRSCSTIYSDKGANAFADHLKKHKQVNENYQKDINEAKALEQASTKKSSVRASILPKPKFVQAVEKYPRNDTKQIKFKESVLEFVVRDTAAFSMVEGKGFRNMIYTADPKLTVPCSTTVRNDLEKKYEVVRNNIKAELRRMPPKSLNIMLDIWTSRQKVSVIGFTAQYEKDWKICQSTLGFKEFSDSHTAENIKIKISTITADNASNILSAFKIKDIDVDEDDENSQWFHQPDEENEDESLPNVQNCGFPSALPRNSCLAHLLQLAIRDAISENDFVVSLIKDVNGIEPMISSINQILKEAKAEKKSGKGKIPKCITKEMEEMMFEILKLLQPFANLTDALQGDDVTSSLVIPGLLDAVKDADNHVFTKHESQLLGFKASLVTSVVQRFTTNKDRGERILNADGKTRNIVTIDAMSSKAYILAAVLDPRIKTLPFQGHANGTPFEQKFPTRDNVIDMLKNEMMEHYISTVEVEQEATAAPVKKSQN</sequence>
<proteinExistence type="predicted"/>
<evidence type="ECO:0000256" key="6">
    <source>
        <dbReference type="SAM" id="Coils"/>
    </source>
</evidence>
<keyword evidence="2" id="KW-0479">Metal-binding</keyword>
<accession>A0A226DIF5</accession>